<dbReference type="AlphaFoldDB" id="A0A653UFX1"/>
<dbReference type="EMBL" id="CABWLH010000009">
    <property type="protein sequence ID" value="VXB88337.1"/>
    <property type="molecule type" value="Genomic_DNA"/>
</dbReference>
<gene>
    <name evidence="1" type="ORF">BACI348_41797</name>
</gene>
<protein>
    <submittedName>
        <fullName evidence="1">Uncharacterized protein</fullName>
    </submittedName>
</protein>
<name>A0A653UFX1_BACAB</name>
<dbReference type="Proteomes" id="UP000433089">
    <property type="component" value="Unassembled WGS sequence"/>
</dbReference>
<sequence>MYAFYHTFLKDGNDVFVTLHIEICMTERCDLHYRFQKKR</sequence>
<reference evidence="1 2" key="1">
    <citation type="submission" date="2019-10" db="EMBL/GenBank/DDBJ databases">
        <authorList>
            <person name="Karimi E."/>
        </authorList>
    </citation>
    <scope>NUCLEOTIDE SEQUENCE [LARGE SCALE GENOMIC DNA]</scope>
    <source>
        <strain evidence="1">Bacillus sp. 348</strain>
    </source>
</reference>
<evidence type="ECO:0000313" key="1">
    <source>
        <dbReference type="EMBL" id="VXB88337.1"/>
    </source>
</evidence>
<organism evidence="1 2">
    <name type="scientific">Bacillus altitudinis</name>
    <dbReference type="NCBI Taxonomy" id="293387"/>
    <lineage>
        <taxon>Bacteria</taxon>
        <taxon>Bacillati</taxon>
        <taxon>Bacillota</taxon>
        <taxon>Bacilli</taxon>
        <taxon>Bacillales</taxon>
        <taxon>Bacillaceae</taxon>
        <taxon>Bacillus</taxon>
    </lineage>
</organism>
<accession>A0A653UFX1</accession>
<evidence type="ECO:0000313" key="2">
    <source>
        <dbReference type="Proteomes" id="UP000433089"/>
    </source>
</evidence>
<proteinExistence type="predicted"/>